<proteinExistence type="predicted"/>
<protein>
    <submittedName>
        <fullName evidence="1">Uncharacterized protein</fullName>
    </submittedName>
</protein>
<organism evidence="1 2">
    <name type="scientific">Adineta ricciae</name>
    <name type="common">Rotifer</name>
    <dbReference type="NCBI Taxonomy" id="249248"/>
    <lineage>
        <taxon>Eukaryota</taxon>
        <taxon>Metazoa</taxon>
        <taxon>Spiralia</taxon>
        <taxon>Gnathifera</taxon>
        <taxon>Rotifera</taxon>
        <taxon>Eurotatoria</taxon>
        <taxon>Bdelloidea</taxon>
        <taxon>Adinetida</taxon>
        <taxon>Adinetidae</taxon>
        <taxon>Adineta</taxon>
    </lineage>
</organism>
<dbReference type="Proteomes" id="UP000663852">
    <property type="component" value="Unassembled WGS sequence"/>
</dbReference>
<evidence type="ECO:0000313" key="1">
    <source>
        <dbReference type="EMBL" id="CAF0901076.1"/>
    </source>
</evidence>
<dbReference type="OrthoDB" id="10515767at2759"/>
<dbReference type="AlphaFoldDB" id="A0A813ZNR1"/>
<evidence type="ECO:0000313" key="2">
    <source>
        <dbReference type="Proteomes" id="UP000663852"/>
    </source>
</evidence>
<comment type="caution">
    <text evidence="1">The sequence shown here is derived from an EMBL/GenBank/DDBJ whole genome shotgun (WGS) entry which is preliminary data.</text>
</comment>
<sequence>MLLDENDPLVSLLHVIQRRSNLDKSIENDSKQANVDYDTQLQNTPSTKSVPCRNFAALENKRSRKKPKQLNTSFYANHLPIKYGFQIRSLIEKNLIPSWRFSNDQKNQIIYKSSSIENNLSISISSRSKQVKFSQLPTVARKSPNPPLQRHWINPWLNSRQLREHHKQLSLHAQRDIHLSSKSNTSISNRVLPSNVMPQKERPCDKQRSKIRRRKRCVNFEEHLQRYYSSRWCFISTRRLLT</sequence>
<gene>
    <name evidence="1" type="ORF">EDS130_LOCUS9785</name>
</gene>
<accession>A0A813ZNR1</accession>
<dbReference type="EMBL" id="CAJNOJ010000033">
    <property type="protein sequence ID" value="CAF0901076.1"/>
    <property type="molecule type" value="Genomic_DNA"/>
</dbReference>
<reference evidence="1" key="1">
    <citation type="submission" date="2021-02" db="EMBL/GenBank/DDBJ databases">
        <authorList>
            <person name="Nowell W R."/>
        </authorList>
    </citation>
    <scope>NUCLEOTIDE SEQUENCE</scope>
</reference>
<name>A0A813ZNR1_ADIRI</name>